<gene>
    <name evidence="1" type="ORF">CJD36_009245</name>
</gene>
<protein>
    <submittedName>
        <fullName evidence="1">Uncharacterized protein</fullName>
    </submittedName>
</protein>
<keyword evidence="2" id="KW-1185">Reference proteome</keyword>
<reference evidence="1 2" key="1">
    <citation type="submission" date="2018-01" db="EMBL/GenBank/DDBJ databases">
        <title>A novel member of the phylum Bacteroidetes isolated from glacier ice.</title>
        <authorList>
            <person name="Liu Q."/>
            <person name="Xin Y.-H."/>
        </authorList>
    </citation>
    <scope>NUCLEOTIDE SEQUENCE [LARGE SCALE GENOMIC DNA]</scope>
    <source>
        <strain evidence="1 2">RB1R16</strain>
    </source>
</reference>
<evidence type="ECO:0000313" key="2">
    <source>
        <dbReference type="Proteomes" id="UP000239872"/>
    </source>
</evidence>
<dbReference type="EMBL" id="PPSL01000002">
    <property type="protein sequence ID" value="PQJ11967.1"/>
    <property type="molecule type" value="Genomic_DNA"/>
</dbReference>
<comment type="caution">
    <text evidence="1">The sequence shown here is derived from an EMBL/GenBank/DDBJ whole genome shotgun (WGS) entry which is preliminary data.</text>
</comment>
<organism evidence="1 2">
    <name type="scientific">Flavipsychrobacter stenotrophus</name>
    <dbReference type="NCBI Taxonomy" id="2077091"/>
    <lineage>
        <taxon>Bacteria</taxon>
        <taxon>Pseudomonadati</taxon>
        <taxon>Bacteroidota</taxon>
        <taxon>Chitinophagia</taxon>
        <taxon>Chitinophagales</taxon>
        <taxon>Chitinophagaceae</taxon>
        <taxon>Flavipsychrobacter</taxon>
    </lineage>
</organism>
<dbReference type="Proteomes" id="UP000239872">
    <property type="component" value="Unassembled WGS sequence"/>
</dbReference>
<proteinExistence type="predicted"/>
<accession>A0A2S7SZC3</accession>
<sequence length="101" mass="11448">MRSVSSIIFIIMLLCIGCDSGHVPDPERQKLMAKMDSKKAALTKRRNKIYSELQSEEKKLAAPCSTADSIIINSRIDALRDSIYECRKAAEDIDVFWINNK</sequence>
<name>A0A2S7SZC3_9BACT</name>
<evidence type="ECO:0000313" key="1">
    <source>
        <dbReference type="EMBL" id="PQJ11967.1"/>
    </source>
</evidence>
<dbReference type="AlphaFoldDB" id="A0A2S7SZC3"/>